<dbReference type="EMBL" id="BNBF01000013">
    <property type="protein sequence ID" value="GHG57231.1"/>
    <property type="molecule type" value="Genomic_DNA"/>
</dbReference>
<comment type="caution">
    <text evidence="2">The sequence shown here is derived from an EMBL/GenBank/DDBJ whole genome shotgun (WGS) entry which is preliminary data.</text>
</comment>
<evidence type="ECO:0000256" key="1">
    <source>
        <dbReference type="SAM" id="MobiDB-lite"/>
    </source>
</evidence>
<feature type="region of interest" description="Disordered" evidence="1">
    <location>
        <begin position="1"/>
        <end position="68"/>
    </location>
</feature>
<name>A0A919EY15_9ACTN</name>
<feature type="compositionally biased region" description="Low complexity" evidence="1">
    <location>
        <begin position="1"/>
        <end position="23"/>
    </location>
</feature>
<reference evidence="3" key="1">
    <citation type="journal article" date="2019" name="Int. J. Syst. Evol. Microbiol.">
        <title>The Global Catalogue of Microorganisms (GCM) 10K type strain sequencing project: providing services to taxonomists for standard genome sequencing and annotation.</title>
        <authorList>
            <consortium name="The Broad Institute Genomics Platform"/>
            <consortium name="The Broad Institute Genome Sequencing Center for Infectious Disease"/>
            <person name="Wu L."/>
            <person name="Ma J."/>
        </authorList>
    </citation>
    <scope>NUCLEOTIDE SEQUENCE [LARGE SCALE GENOMIC DNA]</scope>
    <source>
        <strain evidence="3">JCM 4253</strain>
    </source>
</reference>
<dbReference type="AlphaFoldDB" id="A0A919EY15"/>
<proteinExistence type="predicted"/>
<protein>
    <submittedName>
        <fullName evidence="2">Uncharacterized protein</fullName>
    </submittedName>
</protein>
<organism evidence="2 3">
    <name type="scientific">Streptomyces capoamus</name>
    <dbReference type="NCBI Taxonomy" id="68183"/>
    <lineage>
        <taxon>Bacteria</taxon>
        <taxon>Bacillati</taxon>
        <taxon>Actinomycetota</taxon>
        <taxon>Actinomycetes</taxon>
        <taxon>Kitasatosporales</taxon>
        <taxon>Streptomycetaceae</taxon>
        <taxon>Streptomyces</taxon>
    </lineage>
</organism>
<evidence type="ECO:0000313" key="2">
    <source>
        <dbReference type="EMBL" id="GHG57231.1"/>
    </source>
</evidence>
<sequence length="68" mass="6733">MPATTARIVAKATAATTANSTVPPVEPGPPPRSRASSGTAVFPAALDPRTASGPTTAAAPNPRTIVIR</sequence>
<keyword evidence="3" id="KW-1185">Reference proteome</keyword>
<accession>A0A919EY15</accession>
<evidence type="ECO:0000313" key="3">
    <source>
        <dbReference type="Proteomes" id="UP000619355"/>
    </source>
</evidence>
<dbReference type="Proteomes" id="UP000619355">
    <property type="component" value="Unassembled WGS sequence"/>
</dbReference>
<gene>
    <name evidence="2" type="ORF">GCM10018980_43670</name>
</gene>